<feature type="region of interest" description="Disordered" evidence="4">
    <location>
        <begin position="15"/>
        <end position="37"/>
    </location>
</feature>
<dbReference type="AlphaFoldDB" id="A0A7C1FQQ6"/>
<comment type="caution">
    <text evidence="6">The sequence shown here is derived from an EMBL/GenBank/DDBJ whole genome shotgun (WGS) entry which is preliminary data.</text>
</comment>
<dbReference type="PROSITE" id="PS50110">
    <property type="entry name" value="RESPONSE_REGULATORY"/>
    <property type="match status" value="1"/>
</dbReference>
<evidence type="ECO:0000259" key="5">
    <source>
        <dbReference type="PROSITE" id="PS50110"/>
    </source>
</evidence>
<name>A0A7C1FQQ6_9CHLR</name>
<dbReference type="PANTHER" id="PTHR45339:SF1">
    <property type="entry name" value="HYBRID SIGNAL TRANSDUCTION HISTIDINE KINASE J"/>
    <property type="match status" value="1"/>
</dbReference>
<evidence type="ECO:0000256" key="4">
    <source>
        <dbReference type="SAM" id="MobiDB-lite"/>
    </source>
</evidence>
<proteinExistence type="predicted"/>
<evidence type="ECO:0000313" key="6">
    <source>
        <dbReference type="EMBL" id="HDX31040.1"/>
    </source>
</evidence>
<sequence length="178" mass="19232">MAAFGCKVNRARAPPFILRQSSPSDSPPQGTGTHPTVRPGLRLLLAEDNVVNQKVAVRFLQKYNFEVTVVSNGAEALEALSNDRYDLILMDVQMPIMDGLEAVQHLRKREATTGGHIPVIAMTAHAMQGDRERCLAVGMDGYVSKPFKAHELLAEITALLPGCEIAPSKAATKSPSDV</sequence>
<dbReference type="GO" id="GO:0000160">
    <property type="term" value="P:phosphorelay signal transduction system"/>
    <property type="evidence" value="ECO:0007669"/>
    <property type="project" value="UniProtKB-KW"/>
</dbReference>
<feature type="compositionally biased region" description="Polar residues" evidence="4">
    <location>
        <begin position="19"/>
        <end position="34"/>
    </location>
</feature>
<dbReference type="CDD" id="cd17546">
    <property type="entry name" value="REC_hyHK_CKI1_RcsC-like"/>
    <property type="match status" value="1"/>
</dbReference>
<accession>A0A7C1FQQ6</accession>
<keyword evidence="1 3" id="KW-0597">Phosphoprotein</keyword>
<evidence type="ECO:0000256" key="3">
    <source>
        <dbReference type="PROSITE-ProRule" id="PRU00169"/>
    </source>
</evidence>
<dbReference type="SMART" id="SM00448">
    <property type="entry name" value="REC"/>
    <property type="match status" value="1"/>
</dbReference>
<keyword evidence="2" id="KW-0902">Two-component regulatory system</keyword>
<evidence type="ECO:0000256" key="1">
    <source>
        <dbReference type="ARBA" id="ARBA00022553"/>
    </source>
</evidence>
<feature type="modified residue" description="4-aspartylphosphate" evidence="3">
    <location>
        <position position="91"/>
    </location>
</feature>
<dbReference type="InterPro" id="IPR001789">
    <property type="entry name" value="Sig_transdc_resp-reg_receiver"/>
</dbReference>
<protein>
    <submittedName>
        <fullName evidence="6">Response regulator</fullName>
    </submittedName>
</protein>
<organism evidence="6">
    <name type="scientific">Caldilinea aerophila</name>
    <dbReference type="NCBI Taxonomy" id="133453"/>
    <lineage>
        <taxon>Bacteria</taxon>
        <taxon>Bacillati</taxon>
        <taxon>Chloroflexota</taxon>
        <taxon>Caldilineae</taxon>
        <taxon>Caldilineales</taxon>
        <taxon>Caldilineaceae</taxon>
        <taxon>Caldilinea</taxon>
    </lineage>
</organism>
<reference evidence="6" key="1">
    <citation type="journal article" date="2020" name="mSystems">
        <title>Genome- and Community-Level Interaction Insights into Carbon Utilization and Element Cycling Functions of Hydrothermarchaeota in Hydrothermal Sediment.</title>
        <authorList>
            <person name="Zhou Z."/>
            <person name="Liu Y."/>
            <person name="Xu W."/>
            <person name="Pan J."/>
            <person name="Luo Z.H."/>
            <person name="Li M."/>
        </authorList>
    </citation>
    <scope>NUCLEOTIDE SEQUENCE [LARGE SCALE GENOMIC DNA]</scope>
    <source>
        <strain evidence="6">SpSt-289</strain>
    </source>
</reference>
<dbReference type="InterPro" id="IPR011006">
    <property type="entry name" value="CheY-like_superfamily"/>
</dbReference>
<dbReference type="Pfam" id="PF00072">
    <property type="entry name" value="Response_reg"/>
    <property type="match status" value="1"/>
</dbReference>
<dbReference type="PANTHER" id="PTHR45339">
    <property type="entry name" value="HYBRID SIGNAL TRANSDUCTION HISTIDINE KINASE J"/>
    <property type="match status" value="1"/>
</dbReference>
<dbReference type="Gene3D" id="3.40.50.2300">
    <property type="match status" value="1"/>
</dbReference>
<dbReference type="EMBL" id="DSMG01000066">
    <property type="protein sequence ID" value="HDX31040.1"/>
    <property type="molecule type" value="Genomic_DNA"/>
</dbReference>
<feature type="domain" description="Response regulatory" evidence="5">
    <location>
        <begin position="42"/>
        <end position="160"/>
    </location>
</feature>
<gene>
    <name evidence="6" type="ORF">ENQ20_06045</name>
</gene>
<dbReference type="SUPFAM" id="SSF52172">
    <property type="entry name" value="CheY-like"/>
    <property type="match status" value="1"/>
</dbReference>
<evidence type="ECO:0000256" key="2">
    <source>
        <dbReference type="ARBA" id="ARBA00023012"/>
    </source>
</evidence>